<gene>
    <name evidence="1" type="ORF">F2Q69_00006512</name>
</gene>
<name>A0A8S9NZE8_BRACR</name>
<protein>
    <submittedName>
        <fullName evidence="1">Uncharacterized protein</fullName>
    </submittedName>
</protein>
<reference evidence="1" key="1">
    <citation type="submission" date="2019-12" db="EMBL/GenBank/DDBJ databases">
        <title>Genome sequencing and annotation of Brassica cretica.</title>
        <authorList>
            <person name="Studholme D.J."/>
            <person name="Sarris P."/>
        </authorList>
    </citation>
    <scope>NUCLEOTIDE SEQUENCE</scope>
    <source>
        <strain evidence="1">PFS-109/04</strain>
        <tissue evidence="1">Leaf</tissue>
    </source>
</reference>
<evidence type="ECO:0000313" key="2">
    <source>
        <dbReference type="Proteomes" id="UP000712600"/>
    </source>
</evidence>
<dbReference type="EMBL" id="QGKX02001521">
    <property type="protein sequence ID" value="KAF3507391.1"/>
    <property type="molecule type" value="Genomic_DNA"/>
</dbReference>
<proteinExistence type="predicted"/>
<comment type="caution">
    <text evidence="1">The sequence shown here is derived from an EMBL/GenBank/DDBJ whole genome shotgun (WGS) entry which is preliminary data.</text>
</comment>
<sequence length="82" mass="9458">MFPPSLFGMETTARRKQHVQEIYSGTKNQLGYLQAVRPTYRTSPLSKVKVQSRDTARSYSYSIKTSRSIKYAKCNKDTDMKT</sequence>
<accession>A0A8S9NZE8</accession>
<dbReference type="AlphaFoldDB" id="A0A8S9NZE8"/>
<organism evidence="1 2">
    <name type="scientific">Brassica cretica</name>
    <name type="common">Mustard</name>
    <dbReference type="NCBI Taxonomy" id="69181"/>
    <lineage>
        <taxon>Eukaryota</taxon>
        <taxon>Viridiplantae</taxon>
        <taxon>Streptophyta</taxon>
        <taxon>Embryophyta</taxon>
        <taxon>Tracheophyta</taxon>
        <taxon>Spermatophyta</taxon>
        <taxon>Magnoliopsida</taxon>
        <taxon>eudicotyledons</taxon>
        <taxon>Gunneridae</taxon>
        <taxon>Pentapetalae</taxon>
        <taxon>rosids</taxon>
        <taxon>malvids</taxon>
        <taxon>Brassicales</taxon>
        <taxon>Brassicaceae</taxon>
        <taxon>Brassiceae</taxon>
        <taxon>Brassica</taxon>
    </lineage>
</organism>
<dbReference type="Proteomes" id="UP000712600">
    <property type="component" value="Unassembled WGS sequence"/>
</dbReference>
<evidence type="ECO:0000313" key="1">
    <source>
        <dbReference type="EMBL" id="KAF3507391.1"/>
    </source>
</evidence>